<dbReference type="OrthoDB" id="9912624at2"/>
<evidence type="ECO:0000313" key="2">
    <source>
        <dbReference type="EMBL" id="PWK87282.1"/>
    </source>
</evidence>
<keyword evidence="5" id="KW-1185">Reference proteome</keyword>
<protein>
    <submittedName>
        <fullName evidence="2">Uncharacterized protein</fullName>
    </submittedName>
</protein>
<comment type="caution">
    <text evidence="2">The sequence shown here is derived from an EMBL/GenBank/DDBJ whole genome shotgun (WGS) entry which is preliminary data.</text>
</comment>
<keyword evidence="1" id="KW-0472">Membrane</keyword>
<feature type="transmembrane region" description="Helical" evidence="1">
    <location>
        <begin position="6"/>
        <end position="30"/>
    </location>
</feature>
<proteinExistence type="predicted"/>
<name>A0A316IA51_9PSEU</name>
<dbReference type="RefSeq" id="WP_109636872.1">
    <property type="nucleotide sequence ID" value="NZ_QGHB01000004.1"/>
</dbReference>
<accession>A0A316IA51</accession>
<evidence type="ECO:0000313" key="5">
    <source>
        <dbReference type="Proteomes" id="UP000248714"/>
    </source>
</evidence>
<dbReference type="Proteomes" id="UP000248714">
    <property type="component" value="Unassembled WGS sequence"/>
</dbReference>
<dbReference type="EMBL" id="QGHB01000004">
    <property type="protein sequence ID" value="PWK87282.1"/>
    <property type="molecule type" value="Genomic_DNA"/>
</dbReference>
<dbReference type="EMBL" id="QLTT01000001">
    <property type="protein sequence ID" value="RAS70016.1"/>
    <property type="molecule type" value="Genomic_DNA"/>
</dbReference>
<dbReference type="AlphaFoldDB" id="A0A316IA51"/>
<evidence type="ECO:0000313" key="4">
    <source>
        <dbReference type="Proteomes" id="UP000246005"/>
    </source>
</evidence>
<evidence type="ECO:0000313" key="3">
    <source>
        <dbReference type="EMBL" id="RAS70016.1"/>
    </source>
</evidence>
<sequence>MNLTVVVTIAALPTIALLAWALWLLFNVVIARRHGPDSLKITPQIARAFRPQQWAGPLGKDSEPRQEV</sequence>
<gene>
    <name evidence="3" type="ORF">C8D87_101316</name>
    <name evidence="2" type="ORF">C8D88_104443</name>
</gene>
<keyword evidence="1" id="KW-0812">Transmembrane</keyword>
<keyword evidence="1" id="KW-1133">Transmembrane helix</keyword>
<organism evidence="2 4">
    <name type="scientific">Lentzea atacamensis</name>
    <dbReference type="NCBI Taxonomy" id="531938"/>
    <lineage>
        <taxon>Bacteria</taxon>
        <taxon>Bacillati</taxon>
        <taxon>Actinomycetota</taxon>
        <taxon>Actinomycetes</taxon>
        <taxon>Pseudonocardiales</taxon>
        <taxon>Pseudonocardiaceae</taxon>
        <taxon>Lentzea</taxon>
    </lineage>
</organism>
<reference evidence="2 4" key="1">
    <citation type="submission" date="2018-05" db="EMBL/GenBank/DDBJ databases">
        <title>Genomic Encyclopedia of Type Strains, Phase IV (KMG-IV): sequencing the most valuable type-strain genomes for metagenomic binning, comparative biology and taxonomic classification.</title>
        <authorList>
            <person name="Goeker M."/>
        </authorList>
    </citation>
    <scope>NUCLEOTIDE SEQUENCE [LARGE SCALE GENOMIC DNA]</scope>
    <source>
        <strain evidence="3 5">DSM 45479</strain>
        <strain evidence="2 4">DSM 45480</strain>
    </source>
</reference>
<dbReference type="Proteomes" id="UP000246005">
    <property type="component" value="Unassembled WGS sequence"/>
</dbReference>
<evidence type="ECO:0000256" key="1">
    <source>
        <dbReference type="SAM" id="Phobius"/>
    </source>
</evidence>